<protein>
    <submittedName>
        <fullName evidence="2">YbhB/YbcL family Raf kinase inhibitor-like protein</fullName>
    </submittedName>
</protein>
<dbReference type="Proteomes" id="UP000595917">
    <property type="component" value="Chromosome"/>
</dbReference>
<feature type="compositionally biased region" description="Polar residues" evidence="1">
    <location>
        <begin position="1"/>
        <end position="11"/>
    </location>
</feature>
<dbReference type="RefSeq" id="WP_215626151.1">
    <property type="nucleotide sequence ID" value="NZ_CP067089.2"/>
</dbReference>
<dbReference type="Pfam" id="PF01161">
    <property type="entry name" value="PBP"/>
    <property type="match status" value="1"/>
</dbReference>
<evidence type="ECO:0000256" key="1">
    <source>
        <dbReference type="SAM" id="MobiDB-lite"/>
    </source>
</evidence>
<gene>
    <name evidence="2" type="ORF">JFL75_18235</name>
</gene>
<dbReference type="Gene3D" id="3.90.280.10">
    <property type="entry name" value="PEBP-like"/>
    <property type="match status" value="1"/>
</dbReference>
<proteinExistence type="predicted"/>
<dbReference type="NCBIfam" id="TIGR00481">
    <property type="entry name" value="YbhB/YbcL family Raf kinase inhibitor-like protein"/>
    <property type="match status" value="1"/>
</dbReference>
<dbReference type="SUPFAM" id="SSF49777">
    <property type="entry name" value="PEBP-like"/>
    <property type="match status" value="1"/>
</dbReference>
<feature type="region of interest" description="Disordered" evidence="1">
    <location>
        <begin position="1"/>
        <end position="25"/>
    </location>
</feature>
<dbReference type="AlphaFoldDB" id="A0A7T7XM35"/>
<dbReference type="CDD" id="cd00865">
    <property type="entry name" value="PEBP_bact_arch"/>
    <property type="match status" value="1"/>
</dbReference>
<reference evidence="2" key="1">
    <citation type="submission" date="2021-01" db="EMBL/GenBank/DDBJ databases">
        <title>Description of Breznakiella homolactica.</title>
        <authorList>
            <person name="Song Y."/>
            <person name="Brune A."/>
        </authorList>
    </citation>
    <scope>NUCLEOTIDE SEQUENCE</scope>
    <source>
        <strain evidence="2">RmG30</strain>
    </source>
</reference>
<evidence type="ECO:0000313" key="2">
    <source>
        <dbReference type="EMBL" id="QQO08845.1"/>
    </source>
</evidence>
<dbReference type="PANTHER" id="PTHR30289:SF1">
    <property type="entry name" value="PEBP (PHOSPHATIDYLETHANOLAMINE-BINDING PROTEIN) FAMILY PROTEIN"/>
    <property type="match status" value="1"/>
</dbReference>
<dbReference type="InterPro" id="IPR036610">
    <property type="entry name" value="PEBP-like_sf"/>
</dbReference>
<dbReference type="InterPro" id="IPR005247">
    <property type="entry name" value="YbhB_YbcL/LppC-like"/>
</dbReference>
<keyword evidence="3" id="KW-1185">Reference proteome</keyword>
<dbReference type="PANTHER" id="PTHR30289">
    <property type="entry name" value="UNCHARACTERIZED PROTEIN YBCL-RELATED"/>
    <property type="match status" value="1"/>
</dbReference>
<dbReference type="EMBL" id="CP067089">
    <property type="protein sequence ID" value="QQO08845.1"/>
    <property type="molecule type" value="Genomic_DNA"/>
</dbReference>
<dbReference type="InterPro" id="IPR008914">
    <property type="entry name" value="PEBP"/>
</dbReference>
<sequence>MEESFTVSSPAFGNGETIPVRYTGRGEDLSPELQLSGLDRGARSLAVIMDDMGHPIPAFNHWTIWNIPPQNVIPGGIPPGEQTDTLDGAVQGRGYGKNRYRGPKPPFNWSHVYRFTVYVLDTVLDIPPKSRKRDLLAAMDGHIIQQASLEGRFR</sequence>
<organism evidence="2 3">
    <name type="scientific">Breznakiella homolactica</name>
    <dbReference type="NCBI Taxonomy" id="2798577"/>
    <lineage>
        <taxon>Bacteria</taxon>
        <taxon>Pseudomonadati</taxon>
        <taxon>Spirochaetota</taxon>
        <taxon>Spirochaetia</taxon>
        <taxon>Spirochaetales</taxon>
        <taxon>Breznakiellaceae</taxon>
        <taxon>Breznakiella</taxon>
    </lineage>
</organism>
<accession>A0A7T7XM35</accession>
<name>A0A7T7XM35_9SPIR</name>
<evidence type="ECO:0000313" key="3">
    <source>
        <dbReference type="Proteomes" id="UP000595917"/>
    </source>
</evidence>
<dbReference type="KEGG" id="bhc:JFL75_18235"/>